<organism evidence="2 3">
    <name type="scientific">Folsomia candida</name>
    <name type="common">Springtail</name>
    <dbReference type="NCBI Taxonomy" id="158441"/>
    <lineage>
        <taxon>Eukaryota</taxon>
        <taxon>Metazoa</taxon>
        <taxon>Ecdysozoa</taxon>
        <taxon>Arthropoda</taxon>
        <taxon>Hexapoda</taxon>
        <taxon>Collembola</taxon>
        <taxon>Entomobryomorpha</taxon>
        <taxon>Isotomoidea</taxon>
        <taxon>Isotomidae</taxon>
        <taxon>Proisotominae</taxon>
        <taxon>Folsomia</taxon>
    </lineage>
</organism>
<keyword evidence="1" id="KW-0472">Membrane</keyword>
<dbReference type="EMBL" id="LNIX01000013">
    <property type="protein sequence ID" value="OXA47286.1"/>
    <property type="molecule type" value="Genomic_DNA"/>
</dbReference>
<keyword evidence="3" id="KW-1185">Reference proteome</keyword>
<feature type="transmembrane region" description="Helical" evidence="1">
    <location>
        <begin position="335"/>
        <end position="353"/>
    </location>
</feature>
<proteinExistence type="predicted"/>
<name>A0A226DSU3_FOLCA</name>
<dbReference type="Proteomes" id="UP000198287">
    <property type="component" value="Unassembled WGS sequence"/>
</dbReference>
<keyword evidence="1" id="KW-1133">Transmembrane helix</keyword>
<protein>
    <submittedName>
        <fullName evidence="2">Uncharacterized protein</fullName>
    </submittedName>
</protein>
<accession>A0A226DSU3</accession>
<gene>
    <name evidence="2" type="ORF">Fcan01_17860</name>
</gene>
<evidence type="ECO:0000313" key="2">
    <source>
        <dbReference type="EMBL" id="OXA47286.1"/>
    </source>
</evidence>
<keyword evidence="1" id="KW-0812">Transmembrane</keyword>
<reference evidence="2 3" key="1">
    <citation type="submission" date="2015-12" db="EMBL/GenBank/DDBJ databases">
        <title>The genome of Folsomia candida.</title>
        <authorList>
            <person name="Faddeeva A."/>
            <person name="Derks M.F."/>
            <person name="Anvar Y."/>
            <person name="Smit S."/>
            <person name="Van Straalen N."/>
            <person name="Roelofs D."/>
        </authorList>
    </citation>
    <scope>NUCLEOTIDE SEQUENCE [LARGE SCALE GENOMIC DNA]</scope>
    <source>
        <strain evidence="2 3">VU population</strain>
        <tissue evidence="2">Whole body</tissue>
    </source>
</reference>
<dbReference type="AlphaFoldDB" id="A0A226DSU3"/>
<evidence type="ECO:0000313" key="3">
    <source>
        <dbReference type="Proteomes" id="UP000198287"/>
    </source>
</evidence>
<comment type="caution">
    <text evidence="2">The sequence shown here is derived from an EMBL/GenBank/DDBJ whole genome shotgun (WGS) entry which is preliminary data.</text>
</comment>
<evidence type="ECO:0000256" key="1">
    <source>
        <dbReference type="SAM" id="Phobius"/>
    </source>
</evidence>
<sequence>MAEIIQYQDILTHCRSHLIPLSAIGPDELKSDVEKLLPDLQKNDFTLAIRPQDILSMYNYPLAKCYIAGDEITIHVKVPLHREGAKLTLYEVINLPYLYKDSVCTINHSPTYVVDADSYITTIQGTQLNSCDPSSGICYVSQFQSDPQIGKLCIESIIRGSSVNELKKACPFTCFPRLSQQPYITQLDFHTFMITSVPKGSTIVCDSANSTKIIRQLPEIEYGSLEVVIPCSCRLNIKGRSQPISSPYPCPTGNVDKISVVQTIPSTWAKIDVIVTDTMLRAGAKPITNTFANLSAALNESWVLESTTFNVSEIADLVHVKIPDIIHLLPSVSSALLYIWNVPLTLAILYLFWDRIKKAARLAASFTPKEWP</sequence>